<dbReference type="EC" id="4.2.1.136" evidence="19"/>
<dbReference type="AlphaFoldDB" id="A0A399EWR4"/>
<keyword evidence="10 17" id="KW-0520">NAD</keyword>
<comment type="function">
    <text evidence="17">Catalyzes the dehydration of the S-form of NAD(P)HX at the expense of ADP, which is converted to AMP. Together with NAD(P)HX epimerase, which catalyzes the epimerization of the S- and R-forms, the enzyme allows the repair of both epimers of NAD(P)HX, a damaged form of NAD(P)H that is a result of enzymatic or heat-dependent hydration.</text>
</comment>
<comment type="catalytic activity">
    <reaction evidence="1 18 19">
        <text>(6R)-NADHX = (6S)-NADHX</text>
        <dbReference type="Rhea" id="RHEA:32215"/>
        <dbReference type="ChEBI" id="CHEBI:64074"/>
        <dbReference type="ChEBI" id="CHEBI:64075"/>
        <dbReference type="EC" id="5.1.99.6"/>
    </reaction>
</comment>
<feature type="binding site" evidence="18">
    <location>
        <begin position="55"/>
        <end position="59"/>
    </location>
    <ligand>
        <name>(6S)-NADPHX</name>
        <dbReference type="ChEBI" id="CHEBI:64076"/>
    </ligand>
</feature>
<dbReference type="InterPro" id="IPR036652">
    <property type="entry name" value="YjeF_N_dom_sf"/>
</dbReference>
<dbReference type="OrthoDB" id="9806925at2"/>
<dbReference type="EMBL" id="QWLA01000024">
    <property type="protein sequence ID" value="RIH86962.1"/>
    <property type="molecule type" value="Genomic_DNA"/>
</dbReference>
<dbReference type="InterPro" id="IPR017953">
    <property type="entry name" value="Carbohydrate_kinase_pred_CS"/>
</dbReference>
<dbReference type="GO" id="GO:0046496">
    <property type="term" value="P:nicotinamide nucleotide metabolic process"/>
    <property type="evidence" value="ECO:0007669"/>
    <property type="project" value="UniProtKB-UniRule"/>
</dbReference>
<accession>A0A399EWR4</accession>
<proteinExistence type="inferred from homology"/>
<dbReference type="GO" id="GO:0005524">
    <property type="term" value="F:ATP binding"/>
    <property type="evidence" value="ECO:0007669"/>
    <property type="project" value="UniProtKB-UniRule"/>
</dbReference>
<dbReference type="InterPro" id="IPR004443">
    <property type="entry name" value="YjeF_N_dom"/>
</dbReference>
<keyword evidence="6 17" id="KW-0547">Nucleotide-binding</keyword>
<dbReference type="NCBIfam" id="TIGR00197">
    <property type="entry name" value="yjeF_nterm"/>
    <property type="match status" value="1"/>
</dbReference>
<feature type="binding site" evidence="18">
    <location>
        <position position="149"/>
    </location>
    <ligand>
        <name>(6S)-NADPHX</name>
        <dbReference type="ChEBI" id="CHEBI:64076"/>
    </ligand>
</feature>
<dbReference type="Pfam" id="PF01256">
    <property type="entry name" value="Carb_kinase"/>
    <property type="match status" value="1"/>
</dbReference>
<comment type="function">
    <text evidence="14 19">Bifunctional enzyme that catalyzes the epimerization of the S- and R-forms of NAD(P)HX and the dehydration of the S-form of NAD(P)HX at the expense of ADP, which is converted to AMP. This allows the repair of both epimers of NAD(P)HX, a damaged form of NAD(P)H that is a result of enzymatic or heat-dependent hydration.</text>
</comment>
<dbReference type="Gene3D" id="3.40.50.10260">
    <property type="entry name" value="YjeF N-terminal domain"/>
    <property type="match status" value="1"/>
</dbReference>
<dbReference type="GO" id="GO:0052855">
    <property type="term" value="F:ADP-dependent NAD(P)H-hydrate dehydratase activity"/>
    <property type="evidence" value="ECO:0007669"/>
    <property type="project" value="UniProtKB-UniRule"/>
</dbReference>
<evidence type="ECO:0000256" key="16">
    <source>
        <dbReference type="ARBA" id="ARBA00049209"/>
    </source>
</evidence>
<dbReference type="RefSeq" id="WP_119277101.1">
    <property type="nucleotide sequence ID" value="NZ_QWLA01000024.1"/>
</dbReference>
<dbReference type="GO" id="GO:0052856">
    <property type="term" value="F:NAD(P)HX epimerase activity"/>
    <property type="evidence" value="ECO:0007669"/>
    <property type="project" value="UniProtKB-UniRule"/>
</dbReference>
<feature type="binding site" evidence="17">
    <location>
        <position position="348"/>
    </location>
    <ligand>
        <name>(6S)-NADPHX</name>
        <dbReference type="ChEBI" id="CHEBI:64076"/>
    </ligand>
</feature>
<feature type="binding site" evidence="18">
    <location>
        <position position="152"/>
    </location>
    <ligand>
        <name>K(+)</name>
        <dbReference type="ChEBI" id="CHEBI:29103"/>
    </ligand>
</feature>
<keyword evidence="13" id="KW-0511">Multifunctional enzyme</keyword>
<comment type="function">
    <text evidence="18">Catalyzes the epimerization of the S- and R-forms of NAD(P)HX, a damaged form of NAD(P)H that is a result of enzymatic or heat-dependent hydration. This is a prerequisite for the S-specific NAD(P)H-hydrate dehydratase to allow the repair of both epimers of NAD(P)HX.</text>
</comment>
<dbReference type="GO" id="GO:0046872">
    <property type="term" value="F:metal ion binding"/>
    <property type="evidence" value="ECO:0007669"/>
    <property type="project" value="UniProtKB-UniRule"/>
</dbReference>
<dbReference type="HAMAP" id="MF_01965">
    <property type="entry name" value="NADHX_dehydratase"/>
    <property type="match status" value="1"/>
</dbReference>
<feature type="binding site" evidence="18">
    <location>
        <begin position="120"/>
        <end position="126"/>
    </location>
    <ligand>
        <name>(6S)-NADPHX</name>
        <dbReference type="ChEBI" id="CHEBI:64076"/>
    </ligand>
</feature>
<evidence type="ECO:0000256" key="7">
    <source>
        <dbReference type="ARBA" id="ARBA00022840"/>
    </source>
</evidence>
<comment type="catalytic activity">
    <reaction evidence="16 17 19">
        <text>(6S)-NADPHX + ADP = AMP + phosphate + NADPH + H(+)</text>
        <dbReference type="Rhea" id="RHEA:32235"/>
        <dbReference type="ChEBI" id="CHEBI:15378"/>
        <dbReference type="ChEBI" id="CHEBI:43474"/>
        <dbReference type="ChEBI" id="CHEBI:57783"/>
        <dbReference type="ChEBI" id="CHEBI:64076"/>
        <dbReference type="ChEBI" id="CHEBI:456215"/>
        <dbReference type="ChEBI" id="CHEBI:456216"/>
        <dbReference type="EC" id="4.2.1.136"/>
    </reaction>
</comment>
<evidence type="ECO:0000256" key="15">
    <source>
        <dbReference type="ARBA" id="ARBA00048238"/>
    </source>
</evidence>
<comment type="caution">
    <text evidence="22">The sequence shown here is derived from an EMBL/GenBank/DDBJ whole genome shotgun (WGS) entry which is preliminary data.</text>
</comment>
<evidence type="ECO:0000256" key="12">
    <source>
        <dbReference type="ARBA" id="ARBA00023239"/>
    </source>
</evidence>
<dbReference type="NCBIfam" id="TIGR00196">
    <property type="entry name" value="yjeF_cterm"/>
    <property type="match status" value="1"/>
</dbReference>
<evidence type="ECO:0000256" key="2">
    <source>
        <dbReference type="ARBA" id="ARBA00000909"/>
    </source>
</evidence>
<reference evidence="22 23" key="1">
    <citation type="submission" date="2018-08" db="EMBL/GenBank/DDBJ databases">
        <title>Meiothermus roseus NBRC 110900 genome sequencing project.</title>
        <authorList>
            <person name="Da Costa M.S."/>
            <person name="Albuquerque L."/>
            <person name="Raposo P."/>
            <person name="Froufe H.J.C."/>
            <person name="Barroso C.S."/>
            <person name="Egas C."/>
        </authorList>
    </citation>
    <scope>NUCLEOTIDE SEQUENCE [LARGE SCALE GENOMIC DNA]</scope>
    <source>
        <strain evidence="22 23">NBRC 110900</strain>
    </source>
</reference>
<evidence type="ECO:0000256" key="9">
    <source>
        <dbReference type="ARBA" id="ARBA00022958"/>
    </source>
</evidence>
<comment type="similarity">
    <text evidence="17">Belongs to the NnrD/CARKD family.</text>
</comment>
<comment type="similarity">
    <text evidence="3 19">In the N-terminal section; belongs to the NnrE/AIBP family.</text>
</comment>
<evidence type="ECO:0000313" key="23">
    <source>
        <dbReference type="Proteomes" id="UP000265341"/>
    </source>
</evidence>
<keyword evidence="9 18" id="KW-0630">Potassium</keyword>
<sequence>MRLFTSQRMRQADATAVGLGFPSLLLMEAAGRAVAEWVLERFPGRPVAVLCGRGNNGGDGLVAARHLMLAGARVRVFAAEGHSGDAAQMQRALQAHALEPRPLEQWQPQPGEVIVDALFGTGLNRRLEGSWAELVGRINASSCPVVAVDLPSGLPFEPHVRAHSTLVLAALKSEHLFYPWREACGRIVLAGIGMPERSLFQPDLPELLTPQAMAALLPRRSGDAHKGSVGRVLIAGGYANYTGAPALAALGAHRAGAGLVSVAYPAGLELHLPLESVRYPQEHWSPEGLSHVRAEAAAVGMGAGPQAEPAAQAVLSRRIPTVLDADALQPGIVESYARAGTPAVITPHPGEAARLLGSEAASIAASPLEAARTLAERFAGVTVVLKGGPTVLARQRGSGVELAVGTTGNPAMASGGMGDVLSGVIAALLAAGLEPWDAARLGVYLHGLSGDRRGQVGLLAHDLAEELPQARAALERGEVRAFWEWR</sequence>
<evidence type="ECO:0000256" key="8">
    <source>
        <dbReference type="ARBA" id="ARBA00022857"/>
    </source>
</evidence>
<feature type="binding site" evidence="17">
    <location>
        <position position="244"/>
    </location>
    <ligand>
        <name>(6S)-NADPHX</name>
        <dbReference type="ChEBI" id="CHEBI:64076"/>
    </ligand>
</feature>
<comment type="subunit">
    <text evidence="17">Homotetramer.</text>
</comment>
<evidence type="ECO:0000256" key="11">
    <source>
        <dbReference type="ARBA" id="ARBA00023235"/>
    </source>
</evidence>
<organism evidence="22 23">
    <name type="scientific">Calidithermus roseus</name>
    <dbReference type="NCBI Taxonomy" id="1644118"/>
    <lineage>
        <taxon>Bacteria</taxon>
        <taxon>Thermotogati</taxon>
        <taxon>Deinococcota</taxon>
        <taxon>Deinococci</taxon>
        <taxon>Thermales</taxon>
        <taxon>Thermaceae</taxon>
        <taxon>Calidithermus</taxon>
    </lineage>
</organism>
<dbReference type="PROSITE" id="PS01050">
    <property type="entry name" value="YJEF_C_2"/>
    <property type="match status" value="1"/>
</dbReference>
<dbReference type="Gene3D" id="3.40.1190.20">
    <property type="match status" value="1"/>
</dbReference>
<evidence type="ECO:0000256" key="4">
    <source>
        <dbReference type="ARBA" id="ARBA00009524"/>
    </source>
</evidence>
<dbReference type="HAMAP" id="MF_01966">
    <property type="entry name" value="NADHX_epimerase"/>
    <property type="match status" value="1"/>
</dbReference>
<gene>
    <name evidence="22" type="primary">nnr</name>
    <name evidence="17" type="synonym">nnrD</name>
    <name evidence="18" type="synonym">nnrE</name>
    <name evidence="22" type="ORF">Mrose_01543</name>
</gene>
<comment type="similarity">
    <text evidence="4 19">In the C-terminal section; belongs to the NnrD/CARKD family.</text>
</comment>
<feature type="domain" description="YjeF C-terminal" evidence="20">
    <location>
        <begin position="209"/>
        <end position="474"/>
    </location>
</feature>
<dbReference type="InterPro" id="IPR000631">
    <property type="entry name" value="CARKD"/>
</dbReference>
<feature type="binding site" evidence="17">
    <location>
        <position position="418"/>
    </location>
    <ligand>
        <name>AMP</name>
        <dbReference type="ChEBI" id="CHEBI:456215"/>
    </ligand>
</feature>
<evidence type="ECO:0000256" key="19">
    <source>
        <dbReference type="PIRNR" id="PIRNR017184"/>
    </source>
</evidence>
<dbReference type="InterPro" id="IPR029056">
    <property type="entry name" value="Ribokinase-like"/>
</dbReference>
<evidence type="ECO:0000256" key="18">
    <source>
        <dbReference type="HAMAP-Rule" id="MF_01966"/>
    </source>
</evidence>
<evidence type="ECO:0000256" key="10">
    <source>
        <dbReference type="ARBA" id="ARBA00023027"/>
    </source>
</evidence>
<evidence type="ECO:0000313" key="22">
    <source>
        <dbReference type="EMBL" id="RIH86962.1"/>
    </source>
</evidence>
<keyword evidence="8 17" id="KW-0521">NADP</keyword>
<comment type="catalytic activity">
    <reaction evidence="2 18 19">
        <text>(6R)-NADPHX = (6S)-NADPHX</text>
        <dbReference type="Rhea" id="RHEA:32227"/>
        <dbReference type="ChEBI" id="CHEBI:64076"/>
        <dbReference type="ChEBI" id="CHEBI:64077"/>
        <dbReference type="EC" id="5.1.99.6"/>
    </reaction>
</comment>
<evidence type="ECO:0000256" key="6">
    <source>
        <dbReference type="ARBA" id="ARBA00022741"/>
    </source>
</evidence>
<dbReference type="PANTHER" id="PTHR12592">
    <property type="entry name" value="ATP-DEPENDENT (S)-NAD(P)H-HYDRATE DEHYDRATASE FAMILY MEMBER"/>
    <property type="match status" value="1"/>
</dbReference>
<keyword evidence="5 18" id="KW-0479">Metal-binding</keyword>
<keyword evidence="7 17" id="KW-0067">ATP-binding</keyword>
<evidence type="ECO:0000256" key="17">
    <source>
        <dbReference type="HAMAP-Rule" id="MF_01965"/>
    </source>
</evidence>
<name>A0A399EWR4_9DEIN</name>
<comment type="cofactor">
    <cofactor evidence="17">
        <name>Mg(2+)</name>
        <dbReference type="ChEBI" id="CHEBI:18420"/>
    </cofactor>
</comment>
<dbReference type="Proteomes" id="UP000265341">
    <property type="component" value="Unassembled WGS sequence"/>
</dbReference>
<dbReference type="EC" id="5.1.99.6" evidence="19"/>
<dbReference type="PANTHER" id="PTHR12592:SF0">
    <property type="entry name" value="ATP-DEPENDENT (S)-NAD(P)H-HYDRATE DEHYDRATASE"/>
    <property type="match status" value="1"/>
</dbReference>
<feature type="binding site" evidence="17">
    <location>
        <begin position="386"/>
        <end position="390"/>
    </location>
    <ligand>
        <name>AMP</name>
        <dbReference type="ChEBI" id="CHEBI:456215"/>
    </ligand>
</feature>
<dbReference type="PIRSF" id="PIRSF017184">
    <property type="entry name" value="Nnr"/>
    <property type="match status" value="1"/>
</dbReference>
<evidence type="ECO:0000256" key="1">
    <source>
        <dbReference type="ARBA" id="ARBA00000013"/>
    </source>
</evidence>
<feature type="domain" description="YjeF N-terminal" evidence="21">
    <location>
        <begin position="9"/>
        <end position="200"/>
    </location>
</feature>
<feature type="binding site" evidence="17">
    <location>
        <position position="300"/>
    </location>
    <ligand>
        <name>(6S)-NADPHX</name>
        <dbReference type="ChEBI" id="CHEBI:64076"/>
    </ligand>
</feature>
<dbReference type="SUPFAM" id="SSF64153">
    <property type="entry name" value="YjeF N-terminal domain-like"/>
    <property type="match status" value="1"/>
</dbReference>
<evidence type="ECO:0000256" key="3">
    <source>
        <dbReference type="ARBA" id="ARBA00006001"/>
    </source>
</evidence>
<evidence type="ECO:0000259" key="21">
    <source>
        <dbReference type="PROSITE" id="PS51385"/>
    </source>
</evidence>
<evidence type="ECO:0000256" key="5">
    <source>
        <dbReference type="ARBA" id="ARBA00022723"/>
    </source>
</evidence>
<evidence type="ECO:0000256" key="14">
    <source>
        <dbReference type="ARBA" id="ARBA00025153"/>
    </source>
</evidence>
<evidence type="ECO:0000256" key="13">
    <source>
        <dbReference type="ARBA" id="ARBA00023268"/>
    </source>
</evidence>
<comment type="caution">
    <text evidence="18">Lacks conserved residue(s) required for the propagation of feature annotation.</text>
</comment>
<dbReference type="SUPFAM" id="SSF53613">
    <property type="entry name" value="Ribokinase-like"/>
    <property type="match status" value="1"/>
</dbReference>
<comment type="catalytic activity">
    <reaction evidence="15 17 19">
        <text>(6S)-NADHX + ADP = AMP + phosphate + NADH + H(+)</text>
        <dbReference type="Rhea" id="RHEA:32223"/>
        <dbReference type="ChEBI" id="CHEBI:15378"/>
        <dbReference type="ChEBI" id="CHEBI:43474"/>
        <dbReference type="ChEBI" id="CHEBI:57945"/>
        <dbReference type="ChEBI" id="CHEBI:64074"/>
        <dbReference type="ChEBI" id="CHEBI:456215"/>
        <dbReference type="ChEBI" id="CHEBI:456216"/>
        <dbReference type="EC" id="4.2.1.136"/>
    </reaction>
</comment>
<dbReference type="PROSITE" id="PS51385">
    <property type="entry name" value="YJEF_N"/>
    <property type="match status" value="1"/>
</dbReference>
<keyword evidence="23" id="KW-1185">Reference proteome</keyword>
<dbReference type="Pfam" id="PF03853">
    <property type="entry name" value="YjeF_N"/>
    <property type="match status" value="1"/>
</dbReference>
<keyword evidence="12 17" id="KW-0456">Lyase</keyword>
<evidence type="ECO:0000259" key="20">
    <source>
        <dbReference type="PROSITE" id="PS51383"/>
    </source>
</evidence>
<dbReference type="PROSITE" id="PS51383">
    <property type="entry name" value="YJEF_C_3"/>
    <property type="match status" value="1"/>
</dbReference>
<feature type="binding site" evidence="17">
    <location>
        <position position="419"/>
    </location>
    <ligand>
        <name>(6S)-NADPHX</name>
        <dbReference type="ChEBI" id="CHEBI:64076"/>
    </ligand>
</feature>
<feature type="binding site" evidence="18">
    <location>
        <position position="56"/>
    </location>
    <ligand>
        <name>K(+)</name>
        <dbReference type="ChEBI" id="CHEBI:29103"/>
    </ligand>
</feature>
<comment type="cofactor">
    <cofactor evidence="18 19">
        <name>K(+)</name>
        <dbReference type="ChEBI" id="CHEBI:29103"/>
    </cofactor>
    <text evidence="18 19">Binds 1 potassium ion per subunit.</text>
</comment>
<comment type="similarity">
    <text evidence="18">Belongs to the NnrE/AIBP family.</text>
</comment>
<dbReference type="GO" id="GO:0110051">
    <property type="term" value="P:metabolite repair"/>
    <property type="evidence" value="ECO:0007669"/>
    <property type="project" value="TreeGrafter"/>
</dbReference>
<dbReference type="InterPro" id="IPR030677">
    <property type="entry name" value="Nnr"/>
</dbReference>
<keyword evidence="11 18" id="KW-0413">Isomerase</keyword>
<protein>
    <recommendedName>
        <fullName evidence="19">Bifunctional NAD(P)H-hydrate repair enzyme</fullName>
    </recommendedName>
    <alternativeName>
        <fullName evidence="19">Nicotinamide nucleotide repair protein</fullName>
    </alternativeName>
    <domain>
        <recommendedName>
            <fullName evidence="19">ADP-dependent (S)-NAD(P)H-hydrate dehydratase</fullName>
            <ecNumber evidence="19">4.2.1.136</ecNumber>
        </recommendedName>
        <alternativeName>
            <fullName evidence="19">ADP-dependent NAD(P)HX dehydratase</fullName>
        </alternativeName>
    </domain>
    <domain>
        <recommendedName>
            <fullName evidence="19">NAD(P)H-hydrate epimerase</fullName>
            <ecNumber evidence="19">5.1.99.6</ecNumber>
        </recommendedName>
    </domain>
</protein>
<dbReference type="CDD" id="cd01171">
    <property type="entry name" value="YXKO-related"/>
    <property type="match status" value="1"/>
</dbReference>
<feature type="binding site" evidence="18">
    <location>
        <position position="116"/>
    </location>
    <ligand>
        <name>K(+)</name>
        <dbReference type="ChEBI" id="CHEBI:29103"/>
    </ligand>
</feature>